<feature type="signal peptide" evidence="2">
    <location>
        <begin position="1"/>
        <end position="24"/>
    </location>
</feature>
<dbReference type="InterPro" id="IPR025060">
    <property type="entry name" value="DUF3999"/>
</dbReference>
<keyword evidence="2" id="KW-0732">Signal</keyword>
<comment type="caution">
    <text evidence="3">The sequence shown here is derived from an EMBL/GenBank/DDBJ whole genome shotgun (WGS) entry which is preliminary data.</text>
</comment>
<dbReference type="AlphaFoldDB" id="A0A7Y2E8G8"/>
<feature type="transmembrane region" description="Helical" evidence="1">
    <location>
        <begin position="396"/>
        <end position="417"/>
    </location>
</feature>
<proteinExistence type="predicted"/>
<gene>
    <name evidence="3" type="ORF">HKN21_10050</name>
</gene>
<feature type="chain" id="PRO_5030810941" evidence="2">
    <location>
        <begin position="25"/>
        <end position="430"/>
    </location>
</feature>
<organism evidence="3 4">
    <name type="scientific">Eiseniibacteriota bacterium</name>
    <dbReference type="NCBI Taxonomy" id="2212470"/>
    <lineage>
        <taxon>Bacteria</taxon>
        <taxon>Candidatus Eiseniibacteriota</taxon>
    </lineage>
</organism>
<evidence type="ECO:0000313" key="4">
    <source>
        <dbReference type="Proteomes" id="UP000547674"/>
    </source>
</evidence>
<dbReference type="Proteomes" id="UP000547674">
    <property type="component" value="Unassembled WGS sequence"/>
</dbReference>
<dbReference type="PROSITE" id="PS51257">
    <property type="entry name" value="PROKAR_LIPOPROTEIN"/>
    <property type="match status" value="1"/>
</dbReference>
<dbReference type="Pfam" id="PF13163">
    <property type="entry name" value="DUF3999"/>
    <property type="match status" value="1"/>
</dbReference>
<reference evidence="3 4" key="1">
    <citation type="submission" date="2020-03" db="EMBL/GenBank/DDBJ databases">
        <title>Metabolic flexibility allows generalist bacteria to become dominant in a frequently disturbed ecosystem.</title>
        <authorList>
            <person name="Chen Y.-J."/>
            <person name="Leung P.M."/>
            <person name="Bay S.K."/>
            <person name="Hugenholtz P."/>
            <person name="Kessler A.J."/>
            <person name="Shelley G."/>
            <person name="Waite D.W."/>
            <person name="Cook P.L."/>
            <person name="Greening C."/>
        </authorList>
    </citation>
    <scope>NUCLEOTIDE SEQUENCE [LARGE SCALE GENOMIC DNA]</scope>
    <source>
        <strain evidence="3">SS_bin_28</strain>
    </source>
</reference>
<keyword evidence="1" id="KW-1133">Transmembrane helix</keyword>
<accession>A0A7Y2E8G8</accession>
<dbReference type="EMBL" id="JABDJR010000401">
    <property type="protein sequence ID" value="NNF07091.1"/>
    <property type="molecule type" value="Genomic_DNA"/>
</dbReference>
<name>A0A7Y2E8G8_UNCEI</name>
<sequence>MKQLPKLLICALIGSLGCVGESSAQTVPRQDFQWAMPLLRTYEPGATYSLTIPNEVFDGAEKFPDDIRIIDASGTLWPFFVLEPQTASQFEPRELERLNESWVEGDRPYLRVELEVLGEPAPHNRLRLHTAGSNFVRRVEIMGSNDRESWGQVGTGYLIDHQSPSHVRNVELDYTRSDFRYLQCRIFPNARKANEEVKLRSVEVGTWVRPTAGWLTAPLEIVSKTGQSKPAGEKEFQTLECDAGFYNLPLERIRLEIGPGEFARSVRISGRNDSGDAWQVVSNNEIHRLGSSEKTTVAIRGNYRFWKIDLYHFDDPPLKVNQVEAQSRRWSLFFEAKSEERASLYFGAAGVEAATFDLRQRRQDQGTLRGVAQAALSSRQENPAFAEHPSKELTPWVARIAVVLVSLLVLWIVVGMLRRSENVLESGPKD</sequence>
<evidence type="ECO:0000256" key="2">
    <source>
        <dbReference type="SAM" id="SignalP"/>
    </source>
</evidence>
<protein>
    <submittedName>
        <fullName evidence="3">DUF3999 family protein</fullName>
    </submittedName>
</protein>
<keyword evidence="1" id="KW-0812">Transmembrane</keyword>
<evidence type="ECO:0000313" key="3">
    <source>
        <dbReference type="EMBL" id="NNF07091.1"/>
    </source>
</evidence>
<evidence type="ECO:0000256" key="1">
    <source>
        <dbReference type="SAM" id="Phobius"/>
    </source>
</evidence>
<keyword evidence="1" id="KW-0472">Membrane</keyword>